<organism evidence="12 13">
    <name type="scientific">Actinopolymorpha rutila</name>
    <dbReference type="NCBI Taxonomy" id="446787"/>
    <lineage>
        <taxon>Bacteria</taxon>
        <taxon>Bacillati</taxon>
        <taxon>Actinomycetota</taxon>
        <taxon>Actinomycetes</taxon>
        <taxon>Propionibacteriales</taxon>
        <taxon>Actinopolymorphaceae</taxon>
        <taxon>Actinopolymorpha</taxon>
    </lineage>
</organism>
<evidence type="ECO:0000256" key="9">
    <source>
        <dbReference type="ARBA" id="ARBA00049940"/>
    </source>
</evidence>
<feature type="compositionally biased region" description="Low complexity" evidence="11">
    <location>
        <begin position="160"/>
        <end position="171"/>
    </location>
</feature>
<feature type="transmembrane region" description="Helical" evidence="10">
    <location>
        <begin position="42"/>
        <end position="64"/>
    </location>
</feature>
<accession>A0A852ZP02</accession>
<dbReference type="EMBL" id="JACBZH010000001">
    <property type="protein sequence ID" value="NYH90226.1"/>
    <property type="molecule type" value="Genomic_DNA"/>
</dbReference>
<evidence type="ECO:0000256" key="2">
    <source>
        <dbReference type="ARBA" id="ARBA00022475"/>
    </source>
</evidence>
<evidence type="ECO:0000313" key="12">
    <source>
        <dbReference type="EMBL" id="NYH90226.1"/>
    </source>
</evidence>
<proteinExistence type="inferred from homology"/>
<evidence type="ECO:0000256" key="5">
    <source>
        <dbReference type="ARBA" id="ARBA00023136"/>
    </source>
</evidence>
<comment type="activity regulation">
    <text evidence="10">Na(+) is not transported, but it plays an essential structural role and its presence is essential for fluoride channel function.</text>
</comment>
<evidence type="ECO:0000313" key="13">
    <source>
        <dbReference type="Proteomes" id="UP000579605"/>
    </source>
</evidence>
<dbReference type="Proteomes" id="UP000579605">
    <property type="component" value="Unassembled WGS sequence"/>
</dbReference>
<name>A0A852ZP02_9ACTN</name>
<dbReference type="InterPro" id="IPR003691">
    <property type="entry name" value="FluC"/>
</dbReference>
<keyword evidence="2 10" id="KW-1003">Cell membrane</keyword>
<dbReference type="GO" id="GO:0140114">
    <property type="term" value="P:cellular detoxification of fluoride"/>
    <property type="evidence" value="ECO:0007669"/>
    <property type="project" value="UniProtKB-UniRule"/>
</dbReference>
<evidence type="ECO:0000256" key="7">
    <source>
        <dbReference type="ARBA" id="ARBA00035120"/>
    </source>
</evidence>
<keyword evidence="3 10" id="KW-0812">Transmembrane</keyword>
<keyword evidence="10" id="KW-0406">Ion transport</keyword>
<feature type="region of interest" description="Disordered" evidence="11">
    <location>
        <begin position="142"/>
        <end position="188"/>
    </location>
</feature>
<keyword evidence="6 10" id="KW-0407">Ion channel</keyword>
<dbReference type="PANTHER" id="PTHR28259">
    <property type="entry name" value="FLUORIDE EXPORT PROTEIN 1-RELATED"/>
    <property type="match status" value="1"/>
</dbReference>
<keyword evidence="10" id="KW-0813">Transport</keyword>
<evidence type="ECO:0000256" key="1">
    <source>
        <dbReference type="ARBA" id="ARBA00004651"/>
    </source>
</evidence>
<evidence type="ECO:0000256" key="3">
    <source>
        <dbReference type="ARBA" id="ARBA00022692"/>
    </source>
</evidence>
<feature type="transmembrane region" description="Helical" evidence="10">
    <location>
        <begin position="12"/>
        <end position="30"/>
    </location>
</feature>
<gene>
    <name evidence="10" type="primary">fluC</name>
    <name evidence="10" type="synonym">crcB</name>
    <name evidence="12" type="ORF">F4554_002864</name>
</gene>
<dbReference type="Pfam" id="PF02537">
    <property type="entry name" value="CRCB"/>
    <property type="match status" value="1"/>
</dbReference>
<feature type="binding site" evidence="10">
    <location>
        <position position="86"/>
    </location>
    <ligand>
        <name>Na(+)</name>
        <dbReference type="ChEBI" id="CHEBI:29101"/>
        <note>structural</note>
    </ligand>
</feature>
<protein>
    <recommendedName>
        <fullName evidence="10">Fluoride-specific ion channel FluC</fullName>
    </recommendedName>
</protein>
<evidence type="ECO:0000256" key="6">
    <source>
        <dbReference type="ARBA" id="ARBA00023303"/>
    </source>
</evidence>
<dbReference type="RefSeq" id="WP_202889292.1">
    <property type="nucleotide sequence ID" value="NZ_BAAARR010000024.1"/>
</dbReference>
<evidence type="ECO:0000256" key="8">
    <source>
        <dbReference type="ARBA" id="ARBA00035585"/>
    </source>
</evidence>
<dbReference type="HAMAP" id="MF_00454">
    <property type="entry name" value="FluC"/>
    <property type="match status" value="1"/>
</dbReference>
<dbReference type="GO" id="GO:0005886">
    <property type="term" value="C:plasma membrane"/>
    <property type="evidence" value="ECO:0007669"/>
    <property type="project" value="UniProtKB-SubCell"/>
</dbReference>
<reference evidence="12 13" key="1">
    <citation type="submission" date="2020-07" db="EMBL/GenBank/DDBJ databases">
        <title>Sequencing the genomes of 1000 actinobacteria strains.</title>
        <authorList>
            <person name="Klenk H.-P."/>
        </authorList>
    </citation>
    <scope>NUCLEOTIDE SEQUENCE [LARGE SCALE GENOMIC DNA]</scope>
    <source>
        <strain evidence="12 13">DSM 18448</strain>
    </source>
</reference>
<keyword evidence="13" id="KW-1185">Reference proteome</keyword>
<comment type="subcellular location">
    <subcellularLocation>
        <location evidence="1 10">Cell membrane</location>
        <topology evidence="1 10">Multi-pass membrane protein</topology>
    </subcellularLocation>
</comment>
<comment type="caution">
    <text evidence="12">The sequence shown here is derived from an EMBL/GenBank/DDBJ whole genome shotgun (WGS) entry which is preliminary data.</text>
</comment>
<feature type="transmembrane region" description="Helical" evidence="10">
    <location>
        <begin position="108"/>
        <end position="133"/>
    </location>
</feature>
<feature type="transmembrane region" description="Helical" evidence="10">
    <location>
        <begin position="76"/>
        <end position="93"/>
    </location>
</feature>
<keyword evidence="5 10" id="KW-0472">Membrane</keyword>
<comment type="catalytic activity">
    <reaction evidence="8">
        <text>fluoride(in) = fluoride(out)</text>
        <dbReference type="Rhea" id="RHEA:76159"/>
        <dbReference type="ChEBI" id="CHEBI:17051"/>
    </reaction>
    <physiologicalReaction direction="left-to-right" evidence="8">
        <dbReference type="Rhea" id="RHEA:76160"/>
    </physiologicalReaction>
</comment>
<evidence type="ECO:0000256" key="4">
    <source>
        <dbReference type="ARBA" id="ARBA00022989"/>
    </source>
</evidence>
<feature type="binding site" evidence="10">
    <location>
        <position position="83"/>
    </location>
    <ligand>
        <name>Na(+)</name>
        <dbReference type="ChEBI" id="CHEBI:29101"/>
        <note>structural</note>
    </ligand>
</feature>
<keyword evidence="10" id="KW-0915">Sodium</keyword>
<dbReference type="GO" id="GO:0046872">
    <property type="term" value="F:metal ion binding"/>
    <property type="evidence" value="ECO:0007669"/>
    <property type="project" value="UniProtKB-KW"/>
</dbReference>
<evidence type="ECO:0000256" key="10">
    <source>
        <dbReference type="HAMAP-Rule" id="MF_00454"/>
    </source>
</evidence>
<dbReference type="NCBIfam" id="TIGR00494">
    <property type="entry name" value="crcB"/>
    <property type="match status" value="1"/>
</dbReference>
<sequence length="188" mass="19874">MSRRTTTGHPGTTAAIAVGGALGALSRYGLTVLVPDGPGSFPWGTFFVNIAGCALIGVLMALLLEVWVAHRLWRPFLGIGFLGGFTTFSTYAVQTRGLLDAGRAATGLLYLFGTVAVALVAVWFGTHLTRLAVRAYPRRTRSGRASRAHESSPEGQAADTTSSRSPAQPQSPSQPPSQPTTYQRGDSR</sequence>
<evidence type="ECO:0000256" key="11">
    <source>
        <dbReference type="SAM" id="MobiDB-lite"/>
    </source>
</evidence>
<comment type="similarity">
    <text evidence="7 10">Belongs to the fluoride channel Fluc/FEX (TC 1.A.43) family.</text>
</comment>
<keyword evidence="10" id="KW-0479">Metal-binding</keyword>
<comment type="function">
    <text evidence="9 10">Fluoride-specific ion channel. Important for reducing fluoride concentration in the cell, thus reducing its toxicity.</text>
</comment>
<dbReference type="PANTHER" id="PTHR28259:SF1">
    <property type="entry name" value="FLUORIDE EXPORT PROTEIN 1-RELATED"/>
    <property type="match status" value="1"/>
</dbReference>
<dbReference type="AlphaFoldDB" id="A0A852ZP02"/>
<dbReference type="GO" id="GO:0062054">
    <property type="term" value="F:fluoride channel activity"/>
    <property type="evidence" value="ECO:0007669"/>
    <property type="project" value="UniProtKB-UniRule"/>
</dbReference>
<keyword evidence="4 10" id="KW-1133">Transmembrane helix</keyword>